<proteinExistence type="predicted"/>
<keyword evidence="1" id="KW-0472">Membrane</keyword>
<comment type="caution">
    <text evidence="2">The sequence shown here is derived from an EMBL/GenBank/DDBJ whole genome shotgun (WGS) entry which is preliminary data.</text>
</comment>
<keyword evidence="1" id="KW-0812">Transmembrane</keyword>
<protein>
    <submittedName>
        <fullName evidence="2">Sporulation protein</fullName>
    </submittedName>
</protein>
<keyword evidence="1" id="KW-1133">Transmembrane helix</keyword>
<evidence type="ECO:0000313" key="2">
    <source>
        <dbReference type="EMBL" id="THE14746.1"/>
    </source>
</evidence>
<sequence length="112" mass="12247">MEIKDAFMPAFIHSFFIALGVLLGGSLIGGLGAFMSGQAPLSEIYSVASKLKIWALVAAIGGTFDTFYSFEKGIFLGQTKDVFKQFLLIVSAMGGAQFGWRIIEWFTQEHIT</sequence>
<evidence type="ECO:0000256" key="1">
    <source>
        <dbReference type="SAM" id="Phobius"/>
    </source>
</evidence>
<gene>
    <name evidence="2" type="ORF">E1I69_02690</name>
</gene>
<dbReference type="EMBL" id="SLUB01000003">
    <property type="protein sequence ID" value="THE14746.1"/>
    <property type="molecule type" value="Genomic_DNA"/>
</dbReference>
<keyword evidence="3" id="KW-1185">Reference proteome</keyword>
<dbReference type="Proteomes" id="UP000306477">
    <property type="component" value="Unassembled WGS sequence"/>
</dbReference>
<reference evidence="2 3" key="1">
    <citation type="journal article" date="2019" name="Indoor Air">
        <title>Impacts of indoor surface finishes on bacterial viability.</title>
        <authorList>
            <person name="Hu J."/>
            <person name="Maamar S.B."/>
            <person name="Glawe A.J."/>
            <person name="Gottel N."/>
            <person name="Gilbert J.A."/>
            <person name="Hartmann E.M."/>
        </authorList>
    </citation>
    <scope>NUCLEOTIDE SEQUENCE [LARGE SCALE GENOMIC DNA]</scope>
    <source>
        <strain evidence="2 3">AF060A6</strain>
    </source>
</reference>
<name>A0A4S3PYW8_9BACI</name>
<dbReference type="Pfam" id="PF14034">
    <property type="entry name" value="Spore_YtrH"/>
    <property type="match status" value="1"/>
</dbReference>
<organism evidence="2 3">
    <name type="scientific">Bacillus timonensis</name>
    <dbReference type="NCBI Taxonomy" id="1033734"/>
    <lineage>
        <taxon>Bacteria</taxon>
        <taxon>Bacillati</taxon>
        <taxon>Bacillota</taxon>
        <taxon>Bacilli</taxon>
        <taxon>Bacillales</taxon>
        <taxon>Bacillaceae</taxon>
        <taxon>Bacillus</taxon>
    </lineage>
</organism>
<dbReference type="AlphaFoldDB" id="A0A4S3PYW8"/>
<dbReference type="STRING" id="1033734.GCA_000285535_03781"/>
<dbReference type="OrthoDB" id="2381692at2"/>
<evidence type="ECO:0000313" key="3">
    <source>
        <dbReference type="Proteomes" id="UP000306477"/>
    </source>
</evidence>
<feature type="transmembrane region" description="Helical" evidence="1">
    <location>
        <begin position="12"/>
        <end position="33"/>
    </location>
</feature>
<dbReference type="InterPro" id="IPR025689">
    <property type="entry name" value="Spore_YtrH"/>
</dbReference>
<feature type="transmembrane region" description="Helical" evidence="1">
    <location>
        <begin position="53"/>
        <end position="70"/>
    </location>
</feature>
<dbReference type="RefSeq" id="WP_116351746.1">
    <property type="nucleotide sequence ID" value="NZ_SLUB01000003.1"/>
</dbReference>
<accession>A0A4S3PYW8</accession>